<dbReference type="InterPro" id="IPR011050">
    <property type="entry name" value="Pectin_lyase_fold/virulence"/>
</dbReference>
<evidence type="ECO:0000259" key="1">
    <source>
        <dbReference type="Pfam" id="PF13229"/>
    </source>
</evidence>
<dbReference type="SMART" id="SM00710">
    <property type="entry name" value="PbH1"/>
    <property type="match status" value="7"/>
</dbReference>
<reference evidence="2" key="1">
    <citation type="submission" date="2019-02" db="EMBL/GenBank/DDBJ databases">
        <authorList>
            <person name="Li S.-H."/>
        </authorList>
    </citation>
    <scope>NUCLEOTIDE SEQUENCE</scope>
    <source>
        <strain evidence="2">IMCC11814</strain>
    </source>
</reference>
<dbReference type="NCBIfam" id="TIGR03805">
    <property type="entry name" value="beta_helix_1"/>
    <property type="match status" value="1"/>
</dbReference>
<dbReference type="Proteomes" id="UP001143304">
    <property type="component" value="Unassembled WGS sequence"/>
</dbReference>
<accession>A0ABT3T224</accession>
<gene>
    <name evidence="2" type="ORF">EYC82_02970</name>
</gene>
<dbReference type="InterPro" id="IPR012334">
    <property type="entry name" value="Pectin_lyas_fold"/>
</dbReference>
<dbReference type="InterPro" id="IPR022441">
    <property type="entry name" value="Para_beta_helix_rpt-2"/>
</dbReference>
<dbReference type="InterPro" id="IPR022269">
    <property type="entry name" value="SO_2930-like_C"/>
</dbReference>
<dbReference type="EMBL" id="SHNO01000001">
    <property type="protein sequence ID" value="MCX2976316.1"/>
    <property type="molecule type" value="Genomic_DNA"/>
</dbReference>
<evidence type="ECO:0000313" key="2">
    <source>
        <dbReference type="EMBL" id="MCX2976316.1"/>
    </source>
</evidence>
<proteinExistence type="predicted"/>
<name>A0ABT3T224_9GAMM</name>
<dbReference type="InterPro" id="IPR022442">
    <property type="entry name" value="SO_2930-like_dom"/>
</dbReference>
<keyword evidence="3" id="KW-1185">Reference proteome</keyword>
<dbReference type="SUPFAM" id="SSF51126">
    <property type="entry name" value="Pectin lyase-like"/>
    <property type="match status" value="1"/>
</dbReference>
<feature type="domain" description="Right handed beta helix" evidence="1">
    <location>
        <begin position="160"/>
        <end position="328"/>
    </location>
</feature>
<dbReference type="Gene3D" id="2.160.20.10">
    <property type="entry name" value="Single-stranded right-handed beta-helix, Pectin lyase-like"/>
    <property type="match status" value="1"/>
</dbReference>
<sequence>MQIRLKNTKFEWTSMMMKHFTTTQQTASGIFLAVALTLLTACSDGNSGGSGLSGAAGNDDGSEDNIVRVEAGENFQSRLLEALISAQPGDIVEIPEGVFNLTSALSLDVDSVTIRGQGHDKTILDFGGQLSGGESVLVTSNNVTLEDFAVIDAPSDGVKFKLSNGATMRGLRVEWTCGACEENGAYAIYPVQTENVLIEDSIAIGASDAGIYVGQSNKIIVRRNQVSLNVAGIEIENSTNSEVYDNRAENNTGGILVFDLPNLPIEGERTRVFNNEIINNNTPNFAPEGNIVGIVPSGTGVLIMAFSDVEVTGNNIVGNQSTAIVVVDYAISGETTDDANYDGTPRRVYIHDNTYDNNAYDPQDLADTIAQLFAGEEELPQVVYDGLGESEGLFTDADRICVDEDPSIGRGVLFSPIDGLPSVDQSFFDCAHASLPEVVLDTPETIIEGERPLTAEEIAALCSADGDAVNFAALEVDCPKLAGYNLFADSSNPTAQANEGIFYDLTTPLFSDYTEKYRVIFIPEGKQVAYSSTETLDFPIGTIIAKTFAMPRDFLNAAAEEIVIETRLLLHRNDGWKALPYIWNEDMTEASLTLAGGTREISWIHSDGQSRSTEYIVPDANSCKTCHGVTRAETGSGVNTETVNMPIGPKARFLNRDNLYAGETLNQLSYLEQKGLLAGLPALQDIVTAPDWKDTSEPLESRAKAYIDMNCAHCHSPGGFASNSALFMEYWRDVDTAYGVCKTPVAAGAGSGGLSYTIVRGDPDASIMVYRMDSNDSDVAMPEVGRTVIHTEGVALVSEWIASLSGPPCQ</sequence>
<dbReference type="Pfam" id="PF13229">
    <property type="entry name" value="Beta_helix"/>
    <property type="match status" value="1"/>
</dbReference>
<dbReference type="RefSeq" id="WP_279248067.1">
    <property type="nucleotide sequence ID" value="NZ_SHNO01000001.1"/>
</dbReference>
<comment type="caution">
    <text evidence="2">The sequence shown here is derived from an EMBL/GenBank/DDBJ whole genome shotgun (WGS) entry which is preliminary data.</text>
</comment>
<dbReference type="InterPro" id="IPR006626">
    <property type="entry name" value="PbH1"/>
</dbReference>
<organism evidence="2 3">
    <name type="scientific">Candidatus Marimicrobium litorale</name>
    <dbReference type="NCBI Taxonomy" id="2518991"/>
    <lineage>
        <taxon>Bacteria</taxon>
        <taxon>Pseudomonadati</taxon>
        <taxon>Pseudomonadota</taxon>
        <taxon>Gammaproteobacteria</taxon>
        <taxon>Cellvibrionales</taxon>
        <taxon>Halieaceae</taxon>
        <taxon>Marimicrobium</taxon>
    </lineage>
</organism>
<evidence type="ECO:0000313" key="3">
    <source>
        <dbReference type="Proteomes" id="UP001143304"/>
    </source>
</evidence>
<protein>
    <recommendedName>
        <fullName evidence="1">Right handed beta helix domain-containing protein</fullName>
    </recommendedName>
</protein>
<dbReference type="InterPro" id="IPR039448">
    <property type="entry name" value="Beta_helix"/>
</dbReference>
<dbReference type="NCBIfam" id="TIGR03806">
    <property type="entry name" value="chp_HNE_0200"/>
    <property type="match status" value="1"/>
</dbReference>
<dbReference type="NCBIfam" id="TIGR03804">
    <property type="entry name" value="para_beta_helix"/>
    <property type="match status" value="1"/>
</dbReference>